<proteinExistence type="inferred from homology"/>
<dbReference type="GeneID" id="96901116"/>
<keyword evidence="3 9" id="KW-0732">Signal</keyword>
<evidence type="ECO:0000256" key="7">
    <source>
        <dbReference type="RuleBase" id="RU369099"/>
    </source>
</evidence>
<comment type="subcellular location">
    <subcellularLocation>
        <location evidence="1 7">Endoplasmic reticulum membrane</location>
        <topology evidence="1 7">Peripheral membrane protein</topology>
        <orientation evidence="1 7">Lumenal side</orientation>
    </subcellularLocation>
</comment>
<dbReference type="GO" id="GO:0030970">
    <property type="term" value="P:retrograde protein transport, ER to cytosol"/>
    <property type="evidence" value="ECO:0007669"/>
    <property type="project" value="TreeGrafter"/>
</dbReference>
<dbReference type="AlphaFoldDB" id="G0V839"/>
<feature type="compositionally biased region" description="Basic and acidic residues" evidence="8">
    <location>
        <begin position="866"/>
        <end position="905"/>
    </location>
</feature>
<dbReference type="InterPro" id="IPR012913">
    <property type="entry name" value="OS9-like_dom"/>
</dbReference>
<evidence type="ECO:0000256" key="5">
    <source>
        <dbReference type="ARBA" id="ARBA00022824"/>
    </source>
</evidence>
<feature type="compositionally biased region" description="Polar residues" evidence="8">
    <location>
        <begin position="710"/>
        <end position="720"/>
    </location>
</feature>
<dbReference type="InterPro" id="IPR045149">
    <property type="entry name" value="OS-9-like"/>
</dbReference>
<dbReference type="InterPro" id="IPR041039">
    <property type="entry name" value="Yos9_DD"/>
</dbReference>
<evidence type="ECO:0000256" key="4">
    <source>
        <dbReference type="ARBA" id="ARBA00022734"/>
    </source>
</evidence>
<evidence type="ECO:0000313" key="12">
    <source>
        <dbReference type="Proteomes" id="UP000001640"/>
    </source>
</evidence>
<evidence type="ECO:0000256" key="6">
    <source>
        <dbReference type="ARBA" id="ARBA00023157"/>
    </source>
</evidence>
<reference key="2">
    <citation type="submission" date="2011-08" db="EMBL/GenBank/DDBJ databases">
        <title>Genome sequence of Naumovozyma castellii.</title>
        <authorList>
            <person name="Gordon J.L."/>
            <person name="Armisen D."/>
            <person name="Proux-Wera E."/>
            <person name="OhEigeartaigh S.S."/>
            <person name="Byrne K.P."/>
            <person name="Wolfe K.H."/>
        </authorList>
    </citation>
    <scope>NUCLEOTIDE SEQUENCE</scope>
    <source>
        <strain>Type strain:CBS 4309</strain>
    </source>
</reference>
<keyword evidence="4 7" id="KW-0430">Lectin</keyword>
<feature type="compositionally biased region" description="Basic and acidic residues" evidence="8">
    <location>
        <begin position="600"/>
        <end position="629"/>
    </location>
</feature>
<feature type="compositionally biased region" description="Polar residues" evidence="8">
    <location>
        <begin position="583"/>
        <end position="599"/>
    </location>
</feature>
<feature type="compositionally biased region" description="Acidic residues" evidence="8">
    <location>
        <begin position="772"/>
        <end position="785"/>
    </location>
</feature>
<gene>
    <name evidence="11" type="primary">NCAS0A10790</name>
    <name evidence="11" type="ordered locus">NCAS_0A10790</name>
</gene>
<feature type="compositionally biased region" description="Basic and acidic residues" evidence="8">
    <location>
        <begin position="494"/>
        <end position="507"/>
    </location>
</feature>
<dbReference type="PROSITE" id="PS51914">
    <property type="entry name" value="MRH"/>
    <property type="match status" value="1"/>
</dbReference>
<dbReference type="CDD" id="cd11745">
    <property type="entry name" value="Yos9_DD"/>
    <property type="match status" value="1"/>
</dbReference>
<feature type="region of interest" description="Disordered" evidence="8">
    <location>
        <begin position="484"/>
        <end position="515"/>
    </location>
</feature>
<feature type="domain" description="MRH" evidence="10">
    <location>
        <begin position="109"/>
        <end position="225"/>
    </location>
</feature>
<dbReference type="GO" id="GO:0005788">
    <property type="term" value="C:endoplasmic reticulum lumen"/>
    <property type="evidence" value="ECO:0007669"/>
    <property type="project" value="UniProtKB-UniRule"/>
</dbReference>
<dbReference type="OMA" id="KHETIRP"/>
<dbReference type="Pfam" id="PF17880">
    <property type="entry name" value="Yos9_DD"/>
    <property type="match status" value="1"/>
</dbReference>
<dbReference type="PANTHER" id="PTHR15414:SF0">
    <property type="entry name" value="ENDOPLASMIC RETICULUM LECTIN 1"/>
    <property type="match status" value="1"/>
</dbReference>
<feature type="compositionally biased region" description="Basic and acidic residues" evidence="8">
    <location>
        <begin position="927"/>
        <end position="938"/>
    </location>
</feature>
<protein>
    <recommendedName>
        <fullName evidence="7">Endoplasmic reticulum lectin</fullName>
    </recommendedName>
    <alternativeName>
        <fullName evidence="7">Protein OS-9</fullName>
    </alternativeName>
    <alternativeName>
        <fullName evidence="7">Protein OS-9 homolog</fullName>
    </alternativeName>
</protein>
<feature type="compositionally biased region" description="Polar residues" evidence="8">
    <location>
        <begin position="729"/>
        <end position="741"/>
    </location>
</feature>
<dbReference type="EMBL" id="HE576752">
    <property type="protein sequence ID" value="CCC67637.1"/>
    <property type="molecule type" value="Genomic_DNA"/>
</dbReference>
<dbReference type="PANTHER" id="PTHR15414">
    <property type="entry name" value="OS-9-RELATED"/>
    <property type="match status" value="1"/>
</dbReference>
<accession>G0V839</accession>
<feature type="signal peptide" evidence="9">
    <location>
        <begin position="1"/>
        <end position="18"/>
    </location>
</feature>
<dbReference type="Pfam" id="PF07915">
    <property type="entry name" value="PRKCSH"/>
    <property type="match status" value="1"/>
</dbReference>
<dbReference type="GO" id="GO:0005789">
    <property type="term" value="C:endoplasmic reticulum membrane"/>
    <property type="evidence" value="ECO:0007669"/>
    <property type="project" value="UniProtKB-SubCell"/>
</dbReference>
<keyword evidence="7" id="KW-0472">Membrane</keyword>
<dbReference type="RefSeq" id="XP_003674018.1">
    <property type="nucleotide sequence ID" value="XM_003673970.1"/>
</dbReference>
<feature type="chain" id="PRO_5003410974" description="Endoplasmic reticulum lectin" evidence="9">
    <location>
        <begin position="19"/>
        <end position="983"/>
    </location>
</feature>
<evidence type="ECO:0000256" key="9">
    <source>
        <dbReference type="SAM" id="SignalP"/>
    </source>
</evidence>
<feature type="compositionally biased region" description="Polar residues" evidence="8">
    <location>
        <begin position="643"/>
        <end position="658"/>
    </location>
</feature>
<evidence type="ECO:0000256" key="1">
    <source>
        <dbReference type="ARBA" id="ARBA00004367"/>
    </source>
</evidence>
<feature type="region of interest" description="Disordered" evidence="8">
    <location>
        <begin position="688"/>
        <end position="802"/>
    </location>
</feature>
<dbReference type="Gene3D" id="2.70.130.10">
    <property type="entry name" value="Mannose-6-phosphate receptor binding domain"/>
    <property type="match status" value="1"/>
</dbReference>
<feature type="compositionally biased region" description="Acidic residues" evidence="8">
    <location>
        <begin position="854"/>
        <end position="865"/>
    </location>
</feature>
<dbReference type="InterPro" id="IPR044865">
    <property type="entry name" value="MRH_dom"/>
</dbReference>
<dbReference type="InParanoid" id="G0V839"/>
<organism evidence="11 12">
    <name type="scientific">Naumovozyma castellii</name>
    <name type="common">Yeast</name>
    <name type="synonym">Saccharomyces castellii</name>
    <dbReference type="NCBI Taxonomy" id="27288"/>
    <lineage>
        <taxon>Eukaryota</taxon>
        <taxon>Fungi</taxon>
        <taxon>Dikarya</taxon>
        <taxon>Ascomycota</taxon>
        <taxon>Saccharomycotina</taxon>
        <taxon>Saccharomycetes</taxon>
        <taxon>Saccharomycetales</taxon>
        <taxon>Saccharomycetaceae</taxon>
        <taxon>Naumovozyma</taxon>
    </lineage>
</organism>
<dbReference type="HOGENOM" id="CLU_303052_0_0_1"/>
<comment type="function">
    <text evidence="7">Lectin involved in the quality control of the secretory pathway. As a member of the endoplasmic reticulum-associated degradation lumenal (ERAD-L) surveillance system, targets misfolded endoplasmic reticulum lumenal glycoproteins for degradation.</text>
</comment>
<feature type="compositionally biased region" description="Basic and acidic residues" evidence="8">
    <location>
        <begin position="661"/>
        <end position="670"/>
    </location>
</feature>
<comment type="similarity">
    <text evidence="2 7">Belongs to the OS-9 family.</text>
</comment>
<feature type="region of interest" description="Disordered" evidence="8">
    <location>
        <begin position="828"/>
        <end position="983"/>
    </location>
</feature>
<name>G0V839_NAUCA</name>
<evidence type="ECO:0000259" key="10">
    <source>
        <dbReference type="PROSITE" id="PS51914"/>
    </source>
</evidence>
<dbReference type="eggNOG" id="KOG3394">
    <property type="taxonomic scope" value="Eukaryota"/>
</dbReference>
<dbReference type="InterPro" id="IPR009011">
    <property type="entry name" value="Man6P_isomerase_rcpt-bd_dom_sf"/>
</dbReference>
<dbReference type="Proteomes" id="UP000001640">
    <property type="component" value="Chromosome 1"/>
</dbReference>
<reference evidence="11 12" key="1">
    <citation type="journal article" date="2011" name="Proc. Natl. Acad. Sci. U.S.A.">
        <title>Evolutionary erosion of yeast sex chromosomes by mating-type switching accidents.</title>
        <authorList>
            <person name="Gordon J.L."/>
            <person name="Armisen D."/>
            <person name="Proux-Wera E."/>
            <person name="Oheigeartaigh S.S."/>
            <person name="Byrne K.P."/>
            <person name="Wolfe K.H."/>
        </authorList>
    </citation>
    <scope>NUCLEOTIDE SEQUENCE [LARGE SCALE GENOMIC DNA]</scope>
    <source>
        <strain evidence="12">ATCC 76901 / BCRC 22586 / CBS 4309 / NBRC 1992 / NRRL Y-12630</strain>
    </source>
</reference>
<dbReference type="OrthoDB" id="448954at2759"/>
<keyword evidence="12" id="KW-1185">Reference proteome</keyword>
<evidence type="ECO:0000313" key="11">
    <source>
        <dbReference type="EMBL" id="CCC67637.1"/>
    </source>
</evidence>
<dbReference type="STRING" id="1064592.G0V839"/>
<dbReference type="Gene3D" id="3.10.310.60">
    <property type="match status" value="1"/>
</dbReference>
<evidence type="ECO:0000256" key="8">
    <source>
        <dbReference type="SAM" id="MobiDB-lite"/>
    </source>
</evidence>
<dbReference type="GO" id="GO:0030968">
    <property type="term" value="P:endoplasmic reticulum unfolded protein response"/>
    <property type="evidence" value="ECO:0007669"/>
    <property type="project" value="UniProtKB-UniRule"/>
</dbReference>
<sequence>MWSRNILTLLTLATTSLCLFPPVADPSAFEKYEINYVTPQYWEQSVMNNETFLESGKIVTMGQDLKCFVSNDTKMSTLQELQSDKENFQRVLNDTLDLGVDIVKGILPDQCIGYRSGFWAYQYCSKRQFSQYHGTPTHPTLIYVLGRPDKRDSNRHFELLYNDFGYYINEVIGSGDICDLSGEPRTIEVQYVCGSAVGEASIQWVREVATCKYQAQISVPDLCNVDLLSINEDKHAAMSIFCSRSNELEHGVVDLTTLYDPIFLGRSIYLLRPNALGNNKKYKLMYSGPLPSGESWELPSEHLYKTFNTIFGRMMDLHLLKDSDGSIAEIGDAFEWIADIVDTDGKFLSRFKVKESPNDTLELLLFKSLHSGVDGNFISFQKLGRKLKKNKNAQALNSNGKDISFDFSEEKLKKLLSNAGDLNLVMVDPVSGVQRVVHDIDTIYEQLLHSGQILEVLGDDIDIENILQMMQLDDGEPTFVKAVEPTQDENIPNENEKSNILIDKEESGENGQNDEVEATLEKKELNVEDDFLDNKNNLDNHDQIAQGDMENNGETSQENTDNQREPSQESTENQEETSQEGTKNQVNAESLNENESDVTQTEKDIETKKEEQKESSIEVNIEKEERLDEIPFGQAKEVKENESSLPGDQNEPSAGENNDQYDERDTKTEMDGSVDQPIEDAYNNIQAEHDAVKHTMMDSQVSFEEDAATLQRNTDLTDQGTDPVDPAATNENVEQSASLVESGQPDVEGNEILTNIALEGSEKNQEELNTPLEDDIQTESPEIEDAPQSTKEEKTLSQELSPEITTKIEIVAEPEVQGNDEVTITTMPTDEESESQEANVVSNNEGHIRTNNEDLTDDSDFVLEEVAEHTNEMDIKNGEDDTDRHESTEDIVSKPDVAEEVEHPEVQMASDGPVDEHTSNTGDEDSENNKIEDNHGEDLNSNSAAEVRQDETISTSSHSINEQIDSPNEEQNDETNIIKHDEL</sequence>
<dbReference type="KEGG" id="ncs:NCAS_0A10790"/>
<evidence type="ECO:0000256" key="3">
    <source>
        <dbReference type="ARBA" id="ARBA00022729"/>
    </source>
</evidence>
<evidence type="ECO:0000256" key="2">
    <source>
        <dbReference type="ARBA" id="ARBA00009918"/>
    </source>
</evidence>
<feature type="region of interest" description="Disordered" evidence="8">
    <location>
        <begin position="532"/>
        <end position="674"/>
    </location>
</feature>
<dbReference type="GO" id="GO:0030246">
    <property type="term" value="F:carbohydrate binding"/>
    <property type="evidence" value="ECO:0007669"/>
    <property type="project" value="UniProtKB-UniRule"/>
</dbReference>
<keyword evidence="5 7" id="KW-0256">Endoplasmic reticulum</keyword>
<feature type="compositionally biased region" description="Basic and acidic residues" evidence="8">
    <location>
        <begin position="532"/>
        <end position="542"/>
    </location>
</feature>
<keyword evidence="6" id="KW-1015">Disulfide bond</keyword>
<feature type="compositionally biased region" description="Polar residues" evidence="8">
    <location>
        <begin position="952"/>
        <end position="966"/>
    </location>
</feature>
<feature type="compositionally biased region" description="Polar residues" evidence="8">
    <location>
        <begin position="836"/>
        <end position="845"/>
    </location>
</feature>